<gene>
    <name evidence="10" type="primary">LOC101858010</name>
</gene>
<dbReference type="InterPro" id="IPR001202">
    <property type="entry name" value="WW_dom"/>
</dbReference>
<dbReference type="InterPro" id="IPR013085">
    <property type="entry name" value="U1-CZ_Znf_C2H2"/>
</dbReference>
<evidence type="ECO:0000259" key="8">
    <source>
        <dbReference type="PROSITE" id="PS50171"/>
    </source>
</evidence>
<dbReference type="Gene3D" id="2.20.70.10">
    <property type="match status" value="1"/>
</dbReference>
<keyword evidence="5" id="KW-0539">Nucleus</keyword>
<dbReference type="Pfam" id="PF06220">
    <property type="entry name" value="zf-U1"/>
    <property type="match status" value="1"/>
</dbReference>
<evidence type="ECO:0000256" key="6">
    <source>
        <dbReference type="SAM" id="MobiDB-lite"/>
    </source>
</evidence>
<dbReference type="InterPro" id="IPR000690">
    <property type="entry name" value="Matrin/U1-C_Znf_C2H2"/>
</dbReference>
<feature type="domain" description="Matrin-type" evidence="8">
    <location>
        <begin position="11"/>
        <end position="42"/>
    </location>
</feature>
<keyword evidence="4" id="KW-0862">Zinc</keyword>
<feature type="compositionally biased region" description="Basic and acidic residues" evidence="6">
    <location>
        <begin position="245"/>
        <end position="260"/>
    </location>
</feature>
<evidence type="ECO:0000313" key="10">
    <source>
        <dbReference type="RefSeq" id="XP_005093401.1"/>
    </source>
</evidence>
<evidence type="ECO:0000256" key="2">
    <source>
        <dbReference type="ARBA" id="ARBA00022723"/>
    </source>
</evidence>
<comment type="subcellular location">
    <subcellularLocation>
        <location evidence="1">Nucleus</location>
    </subcellularLocation>
</comment>
<feature type="compositionally biased region" description="Basic and acidic residues" evidence="6">
    <location>
        <begin position="174"/>
        <end position="194"/>
    </location>
</feature>
<evidence type="ECO:0000256" key="1">
    <source>
        <dbReference type="ARBA" id="ARBA00004123"/>
    </source>
</evidence>
<feature type="region of interest" description="Disordered" evidence="6">
    <location>
        <begin position="87"/>
        <end position="127"/>
    </location>
</feature>
<dbReference type="InterPro" id="IPR003604">
    <property type="entry name" value="Matrin/U1-like-C_Znf_C2H2"/>
</dbReference>
<evidence type="ECO:0000256" key="5">
    <source>
        <dbReference type="ARBA" id="ARBA00023242"/>
    </source>
</evidence>
<accession>A0ABM0JGW0</accession>
<dbReference type="Proteomes" id="UP000694888">
    <property type="component" value="Unplaced"/>
</dbReference>
<organism evidence="9 10">
    <name type="scientific">Aplysia californica</name>
    <name type="common">California sea hare</name>
    <dbReference type="NCBI Taxonomy" id="6500"/>
    <lineage>
        <taxon>Eukaryota</taxon>
        <taxon>Metazoa</taxon>
        <taxon>Spiralia</taxon>
        <taxon>Lophotrochozoa</taxon>
        <taxon>Mollusca</taxon>
        <taxon>Gastropoda</taxon>
        <taxon>Heterobranchia</taxon>
        <taxon>Euthyneura</taxon>
        <taxon>Tectipleura</taxon>
        <taxon>Aplysiida</taxon>
        <taxon>Aplysioidea</taxon>
        <taxon>Aplysiidae</taxon>
        <taxon>Aplysia</taxon>
    </lineage>
</organism>
<feature type="region of interest" description="Disordered" evidence="6">
    <location>
        <begin position="217"/>
        <end position="293"/>
    </location>
</feature>
<feature type="compositionally biased region" description="Basic and acidic residues" evidence="6">
    <location>
        <begin position="98"/>
        <end position="127"/>
    </location>
</feature>
<dbReference type="SUPFAM" id="SSF57667">
    <property type="entry name" value="beta-beta-alpha zinc fingers"/>
    <property type="match status" value="1"/>
</dbReference>
<dbReference type="InterPro" id="IPR040023">
    <property type="entry name" value="WBP4"/>
</dbReference>
<feature type="domain" description="WW" evidence="7">
    <location>
        <begin position="124"/>
        <end position="157"/>
    </location>
</feature>
<dbReference type="PROSITE" id="PS50020">
    <property type="entry name" value="WW_DOMAIN_2"/>
    <property type="match status" value="1"/>
</dbReference>
<name>A0ABM0JGW0_APLCA</name>
<dbReference type="CDD" id="cd00201">
    <property type="entry name" value="WW"/>
    <property type="match status" value="1"/>
</dbReference>
<proteinExistence type="predicted"/>
<evidence type="ECO:0000259" key="7">
    <source>
        <dbReference type="PROSITE" id="PS50020"/>
    </source>
</evidence>
<evidence type="ECO:0000256" key="4">
    <source>
        <dbReference type="ARBA" id="ARBA00022833"/>
    </source>
</evidence>
<dbReference type="PANTHER" id="PTHR13173">
    <property type="entry name" value="WW DOMAIN BINDING PROTEIN 4"/>
    <property type="match status" value="1"/>
</dbReference>
<sequence>MSEYWKSVPRKFCEFCKCWITDNKPSVEFHERGKRHQENVQLRLKEVRKKSLKDSAEQEEMDKAMEKMEKAALEAFKKDLKENPALAAQYGVSLEQKPSAKSETKDNESKDKSGETSKAKKRKIPEVKEWYEAVSPEGYHYYWSTVTGESVWEAPEDFVSLADQEKLASVSKQESGEKTEGAEDKDATSSKETETAATSSRVDPCFSRSAYGAWEVVKEESQPTVYDESSAPPDLEDIPLPDIPTVKETKPEKPKFKEKTVTSLGSGQSGPVAFKKRKIASGARNVRQKGNDD</sequence>
<dbReference type="PANTHER" id="PTHR13173:SF10">
    <property type="entry name" value="WW DOMAIN-BINDING PROTEIN 4"/>
    <property type="match status" value="1"/>
</dbReference>
<dbReference type="RefSeq" id="XP_005093401.1">
    <property type="nucleotide sequence ID" value="XM_005093344.3"/>
</dbReference>
<keyword evidence="3" id="KW-0863">Zinc-finger</keyword>
<protein>
    <submittedName>
        <fullName evidence="10">WW domain-binding protein 4</fullName>
    </submittedName>
</protein>
<keyword evidence="2" id="KW-0479">Metal-binding</keyword>
<dbReference type="GeneID" id="101858010"/>
<dbReference type="InterPro" id="IPR036020">
    <property type="entry name" value="WW_dom_sf"/>
</dbReference>
<dbReference type="SMART" id="SM00451">
    <property type="entry name" value="ZnF_U1"/>
    <property type="match status" value="1"/>
</dbReference>
<feature type="region of interest" description="Disordered" evidence="6">
    <location>
        <begin position="165"/>
        <end position="202"/>
    </location>
</feature>
<dbReference type="InterPro" id="IPR036236">
    <property type="entry name" value="Znf_C2H2_sf"/>
</dbReference>
<evidence type="ECO:0000313" key="9">
    <source>
        <dbReference type="Proteomes" id="UP000694888"/>
    </source>
</evidence>
<dbReference type="SUPFAM" id="SSF51045">
    <property type="entry name" value="WW domain"/>
    <property type="match status" value="1"/>
</dbReference>
<dbReference type="PROSITE" id="PS50171">
    <property type="entry name" value="ZF_MATRIN"/>
    <property type="match status" value="1"/>
</dbReference>
<reference evidence="10" key="1">
    <citation type="submission" date="2025-08" db="UniProtKB">
        <authorList>
            <consortium name="RefSeq"/>
        </authorList>
    </citation>
    <scope>IDENTIFICATION</scope>
</reference>
<evidence type="ECO:0000256" key="3">
    <source>
        <dbReference type="ARBA" id="ARBA00022771"/>
    </source>
</evidence>
<keyword evidence="9" id="KW-1185">Reference proteome</keyword>
<dbReference type="Gene3D" id="3.30.160.60">
    <property type="entry name" value="Classic Zinc Finger"/>
    <property type="match status" value="1"/>
</dbReference>